<evidence type="ECO:0000256" key="1">
    <source>
        <dbReference type="SAM" id="MobiDB-lite"/>
    </source>
</evidence>
<reference evidence="3" key="2">
    <citation type="journal article" date="2017" name="Nat. Plants">
        <title>The Aegilops tauschii genome reveals multiple impacts of transposons.</title>
        <authorList>
            <person name="Zhao G."/>
            <person name="Zou C."/>
            <person name="Li K."/>
            <person name="Wang K."/>
            <person name="Li T."/>
            <person name="Gao L."/>
            <person name="Zhang X."/>
            <person name="Wang H."/>
            <person name="Yang Z."/>
            <person name="Liu X."/>
            <person name="Jiang W."/>
            <person name="Mao L."/>
            <person name="Kong X."/>
            <person name="Jiao Y."/>
            <person name="Jia J."/>
        </authorList>
    </citation>
    <scope>NUCLEOTIDE SEQUENCE [LARGE SCALE GENOMIC DNA]</scope>
    <source>
        <strain evidence="3">cv. AL8/78</strain>
    </source>
</reference>
<sequence>SHQSLASLNNQSVRSPLPLPSSATPPPPLPSSASPPPPLLPCSPLHRLLLPFTFLSRGGNNLQAKGDGDVAQFDLQEREKEGEEGERKRKEKREVRRRMGEGHRKERRRLVAFHTEVEQICLCTALMLAGALREVEGRGRTPAGATGARIWRHLPPGCTTPLHLLPVVVGGIRLSVACCHCISFLFYF</sequence>
<reference evidence="2" key="5">
    <citation type="journal article" date="2021" name="G3 (Bethesda)">
        <title>Aegilops tauschii genome assembly Aet v5.0 features greater sequence contiguity and improved annotation.</title>
        <authorList>
            <person name="Wang L."/>
            <person name="Zhu T."/>
            <person name="Rodriguez J.C."/>
            <person name="Deal K.R."/>
            <person name="Dubcovsky J."/>
            <person name="McGuire P.E."/>
            <person name="Lux T."/>
            <person name="Spannagl M."/>
            <person name="Mayer K.F.X."/>
            <person name="Baldrich P."/>
            <person name="Meyers B.C."/>
            <person name="Huo N."/>
            <person name="Gu Y.Q."/>
            <person name="Zhou H."/>
            <person name="Devos K.M."/>
            <person name="Bennetzen J.L."/>
            <person name="Unver T."/>
            <person name="Budak H."/>
            <person name="Gulick P.J."/>
            <person name="Galiba G."/>
            <person name="Kalapos B."/>
            <person name="Nelson D.R."/>
            <person name="Li P."/>
            <person name="You F.M."/>
            <person name="Luo M.C."/>
            <person name="Dvorak J."/>
        </authorList>
    </citation>
    <scope>NUCLEOTIDE SEQUENCE [LARGE SCALE GENOMIC DNA]</scope>
    <source>
        <strain evidence="2">cv. AL8/78</strain>
    </source>
</reference>
<accession>A0A453CDT4</accession>
<keyword evidence="3" id="KW-1185">Reference proteome</keyword>
<feature type="region of interest" description="Disordered" evidence="1">
    <location>
        <begin position="1"/>
        <end position="42"/>
    </location>
</feature>
<proteinExistence type="predicted"/>
<name>A0A453CDT4_AEGTS</name>
<feature type="compositionally biased region" description="Pro residues" evidence="1">
    <location>
        <begin position="17"/>
        <end position="41"/>
    </location>
</feature>
<protein>
    <submittedName>
        <fullName evidence="2">Uncharacterized protein</fullName>
    </submittedName>
</protein>
<feature type="region of interest" description="Disordered" evidence="1">
    <location>
        <begin position="76"/>
        <end position="102"/>
    </location>
</feature>
<evidence type="ECO:0000313" key="2">
    <source>
        <dbReference type="EnsemblPlants" id="AET2Gv20812900.12"/>
    </source>
</evidence>
<reference evidence="2" key="4">
    <citation type="submission" date="2019-03" db="UniProtKB">
        <authorList>
            <consortium name="EnsemblPlants"/>
        </authorList>
    </citation>
    <scope>IDENTIFICATION</scope>
</reference>
<dbReference type="Proteomes" id="UP000015105">
    <property type="component" value="Chromosome 2D"/>
</dbReference>
<reference evidence="3" key="1">
    <citation type="journal article" date="2014" name="Science">
        <title>Ancient hybridizations among the ancestral genomes of bread wheat.</title>
        <authorList>
            <consortium name="International Wheat Genome Sequencing Consortium,"/>
            <person name="Marcussen T."/>
            <person name="Sandve S.R."/>
            <person name="Heier L."/>
            <person name="Spannagl M."/>
            <person name="Pfeifer M."/>
            <person name="Jakobsen K.S."/>
            <person name="Wulff B.B."/>
            <person name="Steuernagel B."/>
            <person name="Mayer K.F."/>
            <person name="Olsen O.A."/>
        </authorList>
    </citation>
    <scope>NUCLEOTIDE SEQUENCE [LARGE SCALE GENOMIC DNA]</scope>
    <source>
        <strain evidence="3">cv. AL8/78</strain>
    </source>
</reference>
<dbReference type="EnsemblPlants" id="AET2Gv20812900.12">
    <property type="protein sequence ID" value="AET2Gv20812900.12"/>
    <property type="gene ID" value="AET2Gv20812900"/>
</dbReference>
<dbReference type="AlphaFoldDB" id="A0A453CDT4"/>
<dbReference type="Gramene" id="AET2Gv20812900.12">
    <property type="protein sequence ID" value="AET2Gv20812900.12"/>
    <property type="gene ID" value="AET2Gv20812900"/>
</dbReference>
<evidence type="ECO:0000313" key="3">
    <source>
        <dbReference type="Proteomes" id="UP000015105"/>
    </source>
</evidence>
<feature type="compositionally biased region" description="Polar residues" evidence="1">
    <location>
        <begin position="1"/>
        <end position="14"/>
    </location>
</feature>
<reference evidence="2" key="3">
    <citation type="journal article" date="2017" name="Nature">
        <title>Genome sequence of the progenitor of the wheat D genome Aegilops tauschii.</title>
        <authorList>
            <person name="Luo M.C."/>
            <person name="Gu Y.Q."/>
            <person name="Puiu D."/>
            <person name="Wang H."/>
            <person name="Twardziok S.O."/>
            <person name="Deal K.R."/>
            <person name="Huo N."/>
            <person name="Zhu T."/>
            <person name="Wang L."/>
            <person name="Wang Y."/>
            <person name="McGuire P.E."/>
            <person name="Liu S."/>
            <person name="Long H."/>
            <person name="Ramasamy R.K."/>
            <person name="Rodriguez J.C."/>
            <person name="Van S.L."/>
            <person name="Yuan L."/>
            <person name="Wang Z."/>
            <person name="Xia Z."/>
            <person name="Xiao L."/>
            <person name="Anderson O.D."/>
            <person name="Ouyang S."/>
            <person name="Liang Y."/>
            <person name="Zimin A.V."/>
            <person name="Pertea G."/>
            <person name="Qi P."/>
            <person name="Bennetzen J.L."/>
            <person name="Dai X."/>
            <person name="Dawson M.W."/>
            <person name="Muller H.G."/>
            <person name="Kugler K."/>
            <person name="Rivarola-Duarte L."/>
            <person name="Spannagl M."/>
            <person name="Mayer K.F.X."/>
            <person name="Lu F.H."/>
            <person name="Bevan M.W."/>
            <person name="Leroy P."/>
            <person name="Li P."/>
            <person name="You F.M."/>
            <person name="Sun Q."/>
            <person name="Liu Z."/>
            <person name="Lyons E."/>
            <person name="Wicker T."/>
            <person name="Salzberg S.L."/>
            <person name="Devos K.M."/>
            <person name="Dvorak J."/>
        </authorList>
    </citation>
    <scope>NUCLEOTIDE SEQUENCE [LARGE SCALE GENOMIC DNA]</scope>
    <source>
        <strain evidence="2">cv. AL8/78</strain>
    </source>
</reference>
<organism evidence="2 3">
    <name type="scientific">Aegilops tauschii subsp. strangulata</name>
    <name type="common">Goatgrass</name>
    <dbReference type="NCBI Taxonomy" id="200361"/>
    <lineage>
        <taxon>Eukaryota</taxon>
        <taxon>Viridiplantae</taxon>
        <taxon>Streptophyta</taxon>
        <taxon>Embryophyta</taxon>
        <taxon>Tracheophyta</taxon>
        <taxon>Spermatophyta</taxon>
        <taxon>Magnoliopsida</taxon>
        <taxon>Liliopsida</taxon>
        <taxon>Poales</taxon>
        <taxon>Poaceae</taxon>
        <taxon>BOP clade</taxon>
        <taxon>Pooideae</taxon>
        <taxon>Triticodae</taxon>
        <taxon>Triticeae</taxon>
        <taxon>Triticinae</taxon>
        <taxon>Aegilops</taxon>
    </lineage>
</organism>